<evidence type="ECO:0000259" key="5">
    <source>
        <dbReference type="Pfam" id="PF23743"/>
    </source>
</evidence>
<dbReference type="PANTHER" id="PTHR16074:SF4">
    <property type="entry name" value="BARDET-BIEDL SYNDROME 7 PROTEIN"/>
    <property type="match status" value="1"/>
</dbReference>
<evidence type="ECO:0000259" key="3">
    <source>
        <dbReference type="Pfam" id="PF23360"/>
    </source>
</evidence>
<dbReference type="Pfam" id="PF23360">
    <property type="entry name" value="BBS7_GAE"/>
    <property type="match status" value="1"/>
</dbReference>
<proteinExistence type="predicted"/>
<name>A0A7S4EDR1_9STRA</name>
<dbReference type="EMBL" id="HBIW01025624">
    <property type="protein sequence ID" value="CAE0706645.1"/>
    <property type="molecule type" value="Transcribed_RNA"/>
</dbReference>
<protein>
    <recommendedName>
        <fullName evidence="9">Bardet-Biedl syndrome 7 protein homolog</fullName>
    </recommendedName>
</protein>
<evidence type="ECO:0000313" key="6">
    <source>
        <dbReference type="EMBL" id="CAE0706645.1"/>
    </source>
</evidence>
<dbReference type="InterPro" id="IPR056334">
    <property type="entry name" value="BBS7_GAE_dom"/>
</dbReference>
<keyword evidence="8" id="KW-1185">Reference proteome</keyword>
<feature type="compositionally biased region" description="Basic and acidic residues" evidence="1">
    <location>
        <begin position="541"/>
        <end position="566"/>
    </location>
</feature>
<dbReference type="OrthoDB" id="414590at2759"/>
<gene>
    <name evidence="6" type="ORF">PCAL00307_LOCUS22096</name>
    <name evidence="7" type="ORF">PECAL_1P10250</name>
</gene>
<dbReference type="GO" id="GO:0005930">
    <property type="term" value="C:axoneme"/>
    <property type="evidence" value="ECO:0007669"/>
    <property type="project" value="TreeGrafter"/>
</dbReference>
<feature type="domain" description="BBS7 platform" evidence="4">
    <location>
        <begin position="613"/>
        <end position="664"/>
    </location>
</feature>
<feature type="domain" description="BBS7 helical hairpin" evidence="2">
    <location>
        <begin position="673"/>
        <end position="788"/>
    </location>
</feature>
<feature type="domain" description="BBS7 platform" evidence="4">
    <location>
        <begin position="486"/>
        <end position="534"/>
    </location>
</feature>
<feature type="compositionally biased region" description="Low complexity" evidence="1">
    <location>
        <begin position="531"/>
        <end position="540"/>
    </location>
</feature>
<dbReference type="InterPro" id="IPR056333">
    <property type="entry name" value="BBS7_pf_dom"/>
</dbReference>
<dbReference type="InterPro" id="IPR036322">
    <property type="entry name" value="WD40_repeat_dom_sf"/>
</dbReference>
<reference evidence="6" key="1">
    <citation type="submission" date="2021-01" db="EMBL/GenBank/DDBJ databases">
        <authorList>
            <person name="Corre E."/>
            <person name="Pelletier E."/>
            <person name="Niang G."/>
            <person name="Scheremetjew M."/>
            <person name="Finn R."/>
            <person name="Kale V."/>
            <person name="Holt S."/>
            <person name="Cochrane G."/>
            <person name="Meng A."/>
            <person name="Brown T."/>
            <person name="Cohen L."/>
        </authorList>
    </citation>
    <scope>NUCLEOTIDE SEQUENCE</scope>
    <source>
        <strain evidence="6">CCMP1756</strain>
    </source>
</reference>
<organism evidence="6">
    <name type="scientific">Pelagomonas calceolata</name>
    <dbReference type="NCBI Taxonomy" id="35677"/>
    <lineage>
        <taxon>Eukaryota</taxon>
        <taxon>Sar</taxon>
        <taxon>Stramenopiles</taxon>
        <taxon>Ochrophyta</taxon>
        <taxon>Pelagophyceae</taxon>
        <taxon>Pelagomonadales</taxon>
        <taxon>Pelagomonadaceae</taxon>
        <taxon>Pelagomonas</taxon>
    </lineage>
</organism>
<evidence type="ECO:0008006" key="9">
    <source>
        <dbReference type="Google" id="ProtNLM"/>
    </source>
</evidence>
<evidence type="ECO:0000313" key="8">
    <source>
        <dbReference type="Proteomes" id="UP000789595"/>
    </source>
</evidence>
<feature type="compositionally biased region" description="Polar residues" evidence="1">
    <location>
        <begin position="352"/>
        <end position="363"/>
    </location>
</feature>
<feature type="region of interest" description="Disordered" evidence="1">
    <location>
        <begin position="346"/>
        <end position="365"/>
    </location>
</feature>
<dbReference type="EMBL" id="CAKKNE010000001">
    <property type="protein sequence ID" value="CAH0364652.1"/>
    <property type="molecule type" value="Genomic_DNA"/>
</dbReference>
<evidence type="ECO:0000256" key="1">
    <source>
        <dbReference type="SAM" id="MobiDB-lite"/>
    </source>
</evidence>
<sequence length="806" mass="89453">MELTLERSDLCQVGTISHLNTLALTEDKKSGRLRIVVGDDNGDVQAFEVKRGDAKSIFKTSAGKGGVQAVCTGGGKVKDRVFCAVGQVVVGLGRKGKQFFSLQSSLVEPIRFLSVDEALLFTGGEYAHSRYRDGADDGFYTCPDRITAMHVQRFADEHHVFLGCKDRRIRMVQKDELIGEISTERPASALTVREVTSRAYELIVGDEGGSISCYLCKESTLNTKEAWSIGGDAKVTCLACFDLTRDGQLDVVVGRADGLVEVISFGDGVPTVAWSQSLNEAIHSLRCGRVSSSSNDDIVVCTFAGRITSFSNEPMKVDVDAEASRAKEKIELLKKDVQELREKVHRAREKAQTSPSKASSSNRGFVPRGECSLDAERACYQISLELPVPIDLVHLRSSSSLDLLEDGADATAVVSTCEPDPRHDLPGKPPTKLLAAFRCQDDQHALRFCVRTVEGEPGDLRCVVVARGQPKIGRVVDFRVPALSLHRRVHELTADQLARPKNILTLEGTFTSQNAHDWLRSCLPECPPRTQPRSSSPRPTLQKEETSAKADEQKEDIPKDSLRYPRDDDDEFAEILKEAQACFPDAVREEAKEPEAKEEAPPEPAKPPPILDLQHRLCFENVYTGGCVECDYQENKARICSDSISALAILKEHISKEAVRLRQEVSDHLVLDEQSIPSFLRLIDPKLKYQRKLAERVELIDAIHEIATAEEDTRWLEEEYRYIHEHADELRKEHAKAPQALQYLTGVVADFFVDAMKARGIDGRPQLEKLDQLLLAASYDLDKLLAFFNPSMHKVPSRDGLNSLGI</sequence>
<dbReference type="GO" id="GO:0036064">
    <property type="term" value="C:ciliary basal body"/>
    <property type="evidence" value="ECO:0007669"/>
    <property type="project" value="TreeGrafter"/>
</dbReference>
<accession>A0A7S4EDR1</accession>
<evidence type="ECO:0000259" key="2">
    <source>
        <dbReference type="Pfam" id="PF23349"/>
    </source>
</evidence>
<evidence type="ECO:0000259" key="4">
    <source>
        <dbReference type="Pfam" id="PF23361"/>
    </source>
</evidence>
<dbReference type="InterPro" id="IPR056335">
    <property type="entry name" value="BBS7_hairpin"/>
</dbReference>
<dbReference type="Pfam" id="PF23743">
    <property type="entry name" value="Beta-prop_BBS7"/>
    <property type="match status" value="1"/>
</dbReference>
<reference evidence="7" key="2">
    <citation type="submission" date="2021-11" db="EMBL/GenBank/DDBJ databases">
        <authorList>
            <consortium name="Genoscope - CEA"/>
            <person name="William W."/>
        </authorList>
    </citation>
    <scope>NUCLEOTIDE SEQUENCE</scope>
</reference>
<dbReference type="GO" id="GO:0008104">
    <property type="term" value="P:intracellular protein localization"/>
    <property type="evidence" value="ECO:0007669"/>
    <property type="project" value="TreeGrafter"/>
</dbReference>
<dbReference type="GO" id="GO:0016020">
    <property type="term" value="C:membrane"/>
    <property type="evidence" value="ECO:0007669"/>
    <property type="project" value="TreeGrafter"/>
</dbReference>
<dbReference type="InterPro" id="IPR056332">
    <property type="entry name" value="Beta-prop_BBS7"/>
</dbReference>
<dbReference type="GO" id="GO:0060271">
    <property type="term" value="P:cilium assembly"/>
    <property type="evidence" value="ECO:0007669"/>
    <property type="project" value="TreeGrafter"/>
</dbReference>
<dbReference type="SUPFAM" id="SSF50978">
    <property type="entry name" value="WD40 repeat-like"/>
    <property type="match status" value="1"/>
</dbReference>
<feature type="compositionally biased region" description="Basic and acidic residues" evidence="1">
    <location>
        <begin position="587"/>
        <end position="600"/>
    </location>
</feature>
<dbReference type="PANTHER" id="PTHR16074">
    <property type="entry name" value="BARDET-BIEDL SYNDROME 7 PROTEIN"/>
    <property type="match status" value="1"/>
</dbReference>
<dbReference type="Pfam" id="PF23349">
    <property type="entry name" value="BBS7_hp"/>
    <property type="match status" value="1"/>
</dbReference>
<evidence type="ECO:0000313" key="7">
    <source>
        <dbReference type="EMBL" id="CAH0364652.1"/>
    </source>
</evidence>
<feature type="region of interest" description="Disordered" evidence="1">
    <location>
        <begin position="587"/>
        <end position="609"/>
    </location>
</feature>
<dbReference type="AlphaFoldDB" id="A0A7S4EDR1"/>
<dbReference type="Pfam" id="PF23361">
    <property type="entry name" value="BBS7_pf"/>
    <property type="match status" value="2"/>
</dbReference>
<feature type="domain" description="BBS7 GAE" evidence="3">
    <location>
        <begin position="372"/>
        <end position="478"/>
    </location>
</feature>
<dbReference type="GO" id="GO:0034464">
    <property type="term" value="C:BBSome"/>
    <property type="evidence" value="ECO:0007669"/>
    <property type="project" value="TreeGrafter"/>
</dbReference>
<feature type="domain" description="BBS7 beta-propeller" evidence="5">
    <location>
        <begin position="25"/>
        <end position="311"/>
    </location>
</feature>
<feature type="region of interest" description="Disordered" evidence="1">
    <location>
        <begin position="523"/>
        <end position="567"/>
    </location>
</feature>
<dbReference type="Proteomes" id="UP000789595">
    <property type="component" value="Unassembled WGS sequence"/>
</dbReference>